<keyword evidence="7" id="KW-0472">Membrane</keyword>
<evidence type="ECO:0000256" key="4">
    <source>
        <dbReference type="ARBA" id="ARBA00022982"/>
    </source>
</evidence>
<dbReference type="InterPro" id="IPR017900">
    <property type="entry name" value="4Fe4S_Fe_S_CS"/>
</dbReference>
<evidence type="ECO:0000313" key="9">
    <source>
        <dbReference type="EMBL" id="WPX09316.1"/>
    </source>
</evidence>
<dbReference type="PANTHER" id="PTHR30176:SF3">
    <property type="entry name" value="FERREDOXIN-TYPE PROTEIN NAPH"/>
    <property type="match status" value="1"/>
</dbReference>
<sequence>MEVLERKKVKRLKMNKSHIVKLFLTFVFFGALIGGLFYPEIGLFVFVCMIGSVLLSLHKGRYWCYRFCPRGAFLDEFVARVSFNKNIPAFLKSRFTKAFMLIFFVVMMSANAILSGGDLERFGKGVVMLLWVTTLIAIILGILFRARTWCVICPMGTVSGVVGKKRGTLKIDAKKCISCKLCNKNCPMEVEVCNFKENGNIESVNCIKCESCKIACPKEAIEMAL</sequence>
<evidence type="ECO:0000256" key="3">
    <source>
        <dbReference type="ARBA" id="ARBA00022723"/>
    </source>
</evidence>
<evidence type="ECO:0000256" key="5">
    <source>
        <dbReference type="ARBA" id="ARBA00023004"/>
    </source>
</evidence>
<dbReference type="PANTHER" id="PTHR30176">
    <property type="entry name" value="FERREDOXIN-TYPE PROTEIN NAPH"/>
    <property type="match status" value="1"/>
</dbReference>
<evidence type="ECO:0000259" key="8">
    <source>
        <dbReference type="PROSITE" id="PS51379"/>
    </source>
</evidence>
<evidence type="ECO:0000256" key="1">
    <source>
        <dbReference type="ARBA" id="ARBA00022448"/>
    </source>
</evidence>
<feature type="transmembrane region" description="Helical" evidence="7">
    <location>
        <begin position="126"/>
        <end position="146"/>
    </location>
</feature>
<feature type="transmembrane region" description="Helical" evidence="7">
    <location>
        <begin position="20"/>
        <end position="37"/>
    </location>
</feature>
<keyword evidence="10" id="KW-1185">Reference proteome</keyword>
<keyword evidence="7" id="KW-0812">Transmembrane</keyword>
<keyword evidence="5" id="KW-0408">Iron</keyword>
<dbReference type="InterPro" id="IPR051684">
    <property type="entry name" value="Electron_Trans/Redox"/>
</dbReference>
<feature type="domain" description="4Fe-4S ferredoxin-type" evidence="8">
    <location>
        <begin position="201"/>
        <end position="225"/>
    </location>
</feature>
<proteinExistence type="predicted"/>
<keyword evidence="1" id="KW-0813">Transport</keyword>
<evidence type="ECO:0000256" key="7">
    <source>
        <dbReference type="SAM" id="Phobius"/>
    </source>
</evidence>
<dbReference type="PROSITE" id="PS51379">
    <property type="entry name" value="4FE4S_FER_2"/>
    <property type="match status" value="2"/>
</dbReference>
<dbReference type="SUPFAM" id="SSF54862">
    <property type="entry name" value="4Fe-4S ferredoxins"/>
    <property type="match status" value="1"/>
</dbReference>
<dbReference type="EMBL" id="CP139957">
    <property type="protein sequence ID" value="WPX09316.1"/>
    <property type="molecule type" value="Genomic_DNA"/>
</dbReference>
<dbReference type="Gene3D" id="3.30.70.20">
    <property type="match status" value="1"/>
</dbReference>
<protein>
    <submittedName>
        <fullName evidence="9">4Fe-4S binding protein</fullName>
    </submittedName>
</protein>
<keyword evidence="7" id="KW-1133">Transmembrane helix</keyword>
<dbReference type="InterPro" id="IPR017896">
    <property type="entry name" value="4Fe4S_Fe-S-bd"/>
</dbReference>
<keyword evidence="4" id="KW-0249">Electron transport</keyword>
<keyword evidence="6" id="KW-0411">Iron-sulfur</keyword>
<dbReference type="RefSeq" id="WP_045173976.1">
    <property type="nucleotide sequence ID" value="NZ_CP139957.1"/>
</dbReference>
<dbReference type="Proteomes" id="UP001322744">
    <property type="component" value="Chromosome"/>
</dbReference>
<feature type="domain" description="4Fe-4S ferredoxin-type" evidence="8">
    <location>
        <begin position="167"/>
        <end position="198"/>
    </location>
</feature>
<evidence type="ECO:0000256" key="2">
    <source>
        <dbReference type="ARBA" id="ARBA00022485"/>
    </source>
</evidence>
<evidence type="ECO:0000256" key="6">
    <source>
        <dbReference type="ARBA" id="ARBA00023014"/>
    </source>
</evidence>
<organism evidence="9 10">
    <name type="scientific">Anaerocellum danielii</name>
    <dbReference type="NCBI Taxonomy" id="1387557"/>
    <lineage>
        <taxon>Bacteria</taxon>
        <taxon>Bacillati</taxon>
        <taxon>Bacillota</taxon>
        <taxon>Bacillota incertae sedis</taxon>
        <taxon>Caldicellulosiruptorales</taxon>
        <taxon>Caldicellulosiruptoraceae</taxon>
        <taxon>Anaerocellum</taxon>
    </lineage>
</organism>
<name>A0ABZ0U1Z2_9FIRM</name>
<gene>
    <name evidence="9" type="ORF">SOJ16_000515</name>
</gene>
<dbReference type="Pfam" id="PF12801">
    <property type="entry name" value="Fer4_5"/>
    <property type="match status" value="2"/>
</dbReference>
<keyword evidence="2" id="KW-0004">4Fe-4S</keyword>
<evidence type="ECO:0000313" key="10">
    <source>
        <dbReference type="Proteomes" id="UP001322744"/>
    </source>
</evidence>
<accession>A0ABZ0U1Z2</accession>
<feature type="transmembrane region" description="Helical" evidence="7">
    <location>
        <begin position="43"/>
        <end position="60"/>
    </location>
</feature>
<keyword evidence="3" id="KW-0479">Metal-binding</keyword>
<reference evidence="9 10" key="1">
    <citation type="submission" date="2023-12" db="EMBL/GenBank/DDBJ databases">
        <authorList>
            <person name="Manesh M.J.H."/>
            <person name="Bing R.G."/>
            <person name="Willard D.J."/>
            <person name="Kelly R.M."/>
        </authorList>
    </citation>
    <scope>NUCLEOTIDE SEQUENCE [LARGE SCALE GENOMIC DNA]</scope>
    <source>
        <strain evidence="9 10">DSM 8977</strain>
    </source>
</reference>
<dbReference type="PROSITE" id="PS00198">
    <property type="entry name" value="4FE4S_FER_1"/>
    <property type="match status" value="1"/>
</dbReference>
<feature type="transmembrane region" description="Helical" evidence="7">
    <location>
        <begin position="95"/>
        <end position="114"/>
    </location>
</feature>